<proteinExistence type="predicted"/>
<sequence length="111" mass="12092">MNIYTAGSQFAAVLMRNSLPLDNLTPEELAGLLIVDGILFPCPIPTLDSDEAWCTAALLKVRAYLQSLRFAWALLDTDTEARSSLIVPRTTKFLWSLEDALPASLPSSVPA</sequence>
<keyword evidence="2" id="KW-1185">Reference proteome</keyword>
<accession>A0AAD7NKT3</accession>
<evidence type="ECO:0000313" key="1">
    <source>
        <dbReference type="EMBL" id="KAJ7765313.1"/>
    </source>
</evidence>
<dbReference type="AlphaFoldDB" id="A0AAD7NKT3"/>
<name>A0AAD7NKT3_9AGAR</name>
<comment type="caution">
    <text evidence="1">The sequence shown here is derived from an EMBL/GenBank/DDBJ whole genome shotgun (WGS) entry which is preliminary data.</text>
</comment>
<evidence type="ECO:0000313" key="2">
    <source>
        <dbReference type="Proteomes" id="UP001215598"/>
    </source>
</evidence>
<reference evidence="1" key="1">
    <citation type="submission" date="2023-03" db="EMBL/GenBank/DDBJ databases">
        <title>Massive genome expansion in bonnet fungi (Mycena s.s.) driven by repeated elements and novel gene families across ecological guilds.</title>
        <authorList>
            <consortium name="Lawrence Berkeley National Laboratory"/>
            <person name="Harder C.B."/>
            <person name="Miyauchi S."/>
            <person name="Viragh M."/>
            <person name="Kuo A."/>
            <person name="Thoen E."/>
            <person name="Andreopoulos B."/>
            <person name="Lu D."/>
            <person name="Skrede I."/>
            <person name="Drula E."/>
            <person name="Henrissat B."/>
            <person name="Morin E."/>
            <person name="Kohler A."/>
            <person name="Barry K."/>
            <person name="LaButti K."/>
            <person name="Morin E."/>
            <person name="Salamov A."/>
            <person name="Lipzen A."/>
            <person name="Mereny Z."/>
            <person name="Hegedus B."/>
            <person name="Baldrian P."/>
            <person name="Stursova M."/>
            <person name="Weitz H."/>
            <person name="Taylor A."/>
            <person name="Grigoriev I.V."/>
            <person name="Nagy L.G."/>
            <person name="Martin F."/>
            <person name="Kauserud H."/>
        </authorList>
    </citation>
    <scope>NUCLEOTIDE SEQUENCE</scope>
    <source>
        <strain evidence="1">CBHHK182m</strain>
    </source>
</reference>
<protein>
    <submittedName>
        <fullName evidence="1">Uncharacterized protein</fullName>
    </submittedName>
</protein>
<organism evidence="1 2">
    <name type="scientific">Mycena metata</name>
    <dbReference type="NCBI Taxonomy" id="1033252"/>
    <lineage>
        <taxon>Eukaryota</taxon>
        <taxon>Fungi</taxon>
        <taxon>Dikarya</taxon>
        <taxon>Basidiomycota</taxon>
        <taxon>Agaricomycotina</taxon>
        <taxon>Agaricomycetes</taxon>
        <taxon>Agaricomycetidae</taxon>
        <taxon>Agaricales</taxon>
        <taxon>Marasmiineae</taxon>
        <taxon>Mycenaceae</taxon>
        <taxon>Mycena</taxon>
    </lineage>
</organism>
<dbReference type="EMBL" id="JARKIB010000026">
    <property type="protein sequence ID" value="KAJ7765313.1"/>
    <property type="molecule type" value="Genomic_DNA"/>
</dbReference>
<gene>
    <name evidence="1" type="ORF">B0H16DRAFT_1717860</name>
</gene>
<dbReference type="Proteomes" id="UP001215598">
    <property type="component" value="Unassembled WGS sequence"/>
</dbReference>